<comment type="catalytic activity">
    <reaction evidence="1">
        <text>DNA(n) + a 2'-deoxyribonucleoside 5'-triphosphate = DNA(n+1) + diphosphate</text>
        <dbReference type="Rhea" id="RHEA:22508"/>
        <dbReference type="Rhea" id="RHEA-COMP:17339"/>
        <dbReference type="Rhea" id="RHEA-COMP:17340"/>
        <dbReference type="ChEBI" id="CHEBI:33019"/>
        <dbReference type="ChEBI" id="CHEBI:61560"/>
        <dbReference type="ChEBI" id="CHEBI:173112"/>
        <dbReference type="EC" id="2.7.7.49"/>
    </reaction>
</comment>
<dbReference type="GO" id="GO:0046872">
    <property type="term" value="F:metal ion binding"/>
    <property type="evidence" value="ECO:0007669"/>
    <property type="project" value="UniProtKB-KW"/>
</dbReference>
<keyword evidence="1" id="KW-0548">Nucleotidyltransferase</keyword>
<dbReference type="Proteomes" id="UP000887575">
    <property type="component" value="Unassembled WGS sequence"/>
</dbReference>
<protein>
    <recommendedName>
        <fullName evidence="1">Telomerase reverse transcriptase</fullName>
        <ecNumber evidence="1">2.7.7.49</ecNumber>
    </recommendedName>
    <alternativeName>
        <fullName evidence="1">Telomerase catalytic subunit</fullName>
    </alternativeName>
</protein>
<sequence length="591" mass="68287">MSKRRIDCLAQRDFPSNGVHKCRGVYNSTVTTSAFQSWKNVGDAFMFSKLTTNDSDDEKCVTAAIEEIINPSNARLVDQQSFQKIYSAWKSVKRHLLTGGQMKKIVNSFFKDFESLNDKELILYGRLNSSKITRFLNIFCEITKLESFLGKDNLTKILEVVSGISMWPLNYPLSKQLPQLKMVAIPWLRNLSSFAEIDVSKLRCAIRDWCALFFIKLFLQVIRGACLPIVANRNQYLLLFPKIVYKVLKLRGFLAYGRDGETKRLGIIVNAEKIQKFQTRRMWVVVDKKKTRALATFYNPKLKEMEQKLNSALRACLPKLVYHMRDSAFSIKEAQERLFNKIKIEDQSTFSKRSIQSMDYAASDLISAIKDMFGIPIYYGRKYFKQLMGIPQGSSMSTTLCYIYVTEMLERAIPGGISHTDMEVIYHVDDVLIVDTDLRRIQATTDNLLSGVMDLQASTAKTVTNFPTKEPAIKRTSKFQWTVWEIDARTLRVRPYHRLGIERLKTLRSYSQYGNTRRVAEKMLRSGRLHRLPRFTKELATSAPPSAYSEITRHVLPHSLYRRFSLRTAKGENRLSSQLRKLAIKRLTRRK</sequence>
<keyword evidence="1" id="KW-0479">Metal-binding</keyword>
<accession>A0AAF3EYF6</accession>
<keyword evidence="1" id="KW-0695">RNA-directed DNA polymerase</keyword>
<evidence type="ECO:0000313" key="5">
    <source>
        <dbReference type="WBParaSite" id="MBELARI_LOCUS19232"/>
    </source>
</evidence>
<organism evidence="3 5">
    <name type="scientific">Mesorhabditis belari</name>
    <dbReference type="NCBI Taxonomy" id="2138241"/>
    <lineage>
        <taxon>Eukaryota</taxon>
        <taxon>Metazoa</taxon>
        <taxon>Ecdysozoa</taxon>
        <taxon>Nematoda</taxon>
        <taxon>Chromadorea</taxon>
        <taxon>Rhabditida</taxon>
        <taxon>Rhabditina</taxon>
        <taxon>Rhabditomorpha</taxon>
        <taxon>Rhabditoidea</taxon>
        <taxon>Rhabditidae</taxon>
        <taxon>Mesorhabditinae</taxon>
        <taxon>Mesorhabditis</taxon>
    </lineage>
</organism>
<dbReference type="PANTHER" id="PTHR12066:SF0">
    <property type="entry name" value="TELOMERASE REVERSE TRANSCRIPTASE"/>
    <property type="match status" value="1"/>
</dbReference>
<comment type="function">
    <text evidence="1">Telomerase is a ribonucleoprotein enzyme essential for the replication of chromosome termini in most eukaryotes. It elongates telomeres. It is a reverse transcriptase that adds simple sequence repeats to chromosome ends by copying a template sequence within the RNA component of the enzyme.</text>
</comment>
<dbReference type="AlphaFoldDB" id="A0AAF3EYF6"/>
<dbReference type="GO" id="GO:0000781">
    <property type="term" value="C:chromosome, telomeric region"/>
    <property type="evidence" value="ECO:0007669"/>
    <property type="project" value="UniProtKB-SubCell"/>
</dbReference>
<keyword evidence="1" id="KW-0158">Chromosome</keyword>
<keyword evidence="1" id="KW-0539">Nucleus</keyword>
<keyword evidence="1" id="KW-0779">Telomere</keyword>
<keyword evidence="3" id="KW-1185">Reference proteome</keyword>
<dbReference type="WBParaSite" id="MBELARI_LOCUS1510">
    <property type="protein sequence ID" value="MBELARI_LOCUS1510"/>
    <property type="gene ID" value="MBELARI_LOCUS1510"/>
</dbReference>
<dbReference type="EC" id="2.7.7.49" evidence="1"/>
<evidence type="ECO:0000256" key="1">
    <source>
        <dbReference type="RuleBase" id="RU365061"/>
    </source>
</evidence>
<reference evidence="4 5" key="1">
    <citation type="submission" date="2024-02" db="UniProtKB">
        <authorList>
            <consortium name="WormBaseParasite"/>
        </authorList>
    </citation>
    <scope>IDENTIFICATION</scope>
</reference>
<dbReference type="InterPro" id="IPR003545">
    <property type="entry name" value="Telomerase_RT"/>
</dbReference>
<dbReference type="InterPro" id="IPR000477">
    <property type="entry name" value="RT_dom"/>
</dbReference>
<feature type="domain" description="Reverse transcriptase" evidence="2">
    <location>
        <begin position="105"/>
        <end position="486"/>
    </location>
</feature>
<keyword evidence="1" id="KW-0460">Magnesium</keyword>
<keyword evidence="1" id="KW-0808">Transferase</keyword>
<comment type="subcellular location">
    <subcellularLocation>
        <location evidence="1">Nucleus</location>
    </subcellularLocation>
    <subcellularLocation>
        <location evidence="1">Chromosome</location>
        <location evidence="1">Telomere</location>
    </subcellularLocation>
</comment>
<dbReference type="GO" id="GO:0003720">
    <property type="term" value="F:telomerase activity"/>
    <property type="evidence" value="ECO:0007669"/>
    <property type="project" value="InterPro"/>
</dbReference>
<dbReference type="GO" id="GO:0070034">
    <property type="term" value="F:telomerase RNA binding"/>
    <property type="evidence" value="ECO:0007669"/>
    <property type="project" value="TreeGrafter"/>
</dbReference>
<dbReference type="GO" id="GO:0000333">
    <property type="term" value="C:telomerase catalytic core complex"/>
    <property type="evidence" value="ECO:0007669"/>
    <property type="project" value="TreeGrafter"/>
</dbReference>
<evidence type="ECO:0000313" key="4">
    <source>
        <dbReference type="WBParaSite" id="MBELARI_LOCUS1510"/>
    </source>
</evidence>
<evidence type="ECO:0000313" key="3">
    <source>
        <dbReference type="Proteomes" id="UP000887575"/>
    </source>
</evidence>
<dbReference type="PANTHER" id="PTHR12066">
    <property type="entry name" value="TELOMERASE REVERSE TRANSCRIPTASE"/>
    <property type="match status" value="1"/>
</dbReference>
<dbReference type="GO" id="GO:0007004">
    <property type="term" value="P:telomere maintenance via telomerase"/>
    <property type="evidence" value="ECO:0007669"/>
    <property type="project" value="TreeGrafter"/>
</dbReference>
<evidence type="ECO:0000259" key="2">
    <source>
        <dbReference type="PROSITE" id="PS50878"/>
    </source>
</evidence>
<dbReference type="GO" id="GO:0042162">
    <property type="term" value="F:telomeric DNA binding"/>
    <property type="evidence" value="ECO:0007669"/>
    <property type="project" value="TreeGrafter"/>
</dbReference>
<name>A0AAF3EYF6_9BILA</name>
<comment type="similarity">
    <text evidence="1">Belongs to the reverse transcriptase family. Telomerase subfamily.</text>
</comment>
<dbReference type="PROSITE" id="PS50878">
    <property type="entry name" value="RT_POL"/>
    <property type="match status" value="1"/>
</dbReference>
<proteinExistence type="inferred from homology"/>
<dbReference type="WBParaSite" id="MBELARI_LOCUS19232">
    <property type="protein sequence ID" value="MBELARI_LOCUS19232"/>
    <property type="gene ID" value="MBELARI_LOCUS19232"/>
</dbReference>